<sequence length="131" mass="15042">MLFKLFLAFTLIPAMEIFLFIRIGQVIGIFNTFLIVILSGFAGAYLARMQGLQTLMRVRTSLEQGHVPAEELVDALIILVAGVVLLTPGFFTDTLGLLLLFPPSRFHFKRYLRYKFDQWVRQGNIRFTHFS</sequence>
<dbReference type="OrthoDB" id="9792788at2"/>
<gene>
    <name evidence="2" type="ORF">DENIS_4812</name>
</gene>
<proteinExistence type="predicted"/>
<accession>A0A401G3L9</accession>
<reference evidence="3" key="1">
    <citation type="submission" date="2017-11" db="EMBL/GenBank/DDBJ databases">
        <authorList>
            <person name="Watanabe M."/>
            <person name="Kojima H."/>
        </authorList>
    </citation>
    <scope>NUCLEOTIDE SEQUENCE [LARGE SCALE GENOMIC DNA]</scope>
    <source>
        <strain evidence="3">Tokyo 01</strain>
    </source>
</reference>
<dbReference type="Proteomes" id="UP000288096">
    <property type="component" value="Unassembled WGS sequence"/>
</dbReference>
<name>A0A401G3L9_9BACT</name>
<feature type="transmembrane region" description="Helical" evidence="1">
    <location>
        <begin position="6"/>
        <end position="23"/>
    </location>
</feature>
<evidence type="ECO:0000256" key="1">
    <source>
        <dbReference type="SAM" id="Phobius"/>
    </source>
</evidence>
<keyword evidence="3" id="KW-1185">Reference proteome</keyword>
<keyword evidence="1" id="KW-0472">Membrane</keyword>
<keyword evidence="1" id="KW-0812">Transmembrane</keyword>
<comment type="caution">
    <text evidence="2">The sequence shown here is derived from an EMBL/GenBank/DDBJ whole genome shotgun (WGS) entry which is preliminary data.</text>
</comment>
<dbReference type="InterPro" id="IPR007313">
    <property type="entry name" value="FxsA"/>
</dbReference>
<protein>
    <submittedName>
        <fullName evidence="2">Membrane protein FxsA</fullName>
    </submittedName>
</protein>
<dbReference type="Pfam" id="PF04186">
    <property type="entry name" value="FxsA"/>
    <property type="match status" value="1"/>
</dbReference>
<evidence type="ECO:0000313" key="2">
    <source>
        <dbReference type="EMBL" id="GBC63814.1"/>
    </source>
</evidence>
<keyword evidence="1" id="KW-1133">Transmembrane helix</keyword>
<reference evidence="3" key="2">
    <citation type="submission" date="2019-01" db="EMBL/GenBank/DDBJ databases">
        <title>Genome sequence of Desulfonema ishimotonii strain Tokyo 01.</title>
        <authorList>
            <person name="Fukui M."/>
        </authorList>
    </citation>
    <scope>NUCLEOTIDE SEQUENCE [LARGE SCALE GENOMIC DNA]</scope>
    <source>
        <strain evidence="3">Tokyo 01</strain>
    </source>
</reference>
<dbReference type="EMBL" id="BEXT01000001">
    <property type="protein sequence ID" value="GBC63814.1"/>
    <property type="molecule type" value="Genomic_DNA"/>
</dbReference>
<feature type="transmembrane region" description="Helical" evidence="1">
    <location>
        <begin position="30"/>
        <end position="47"/>
    </location>
</feature>
<feature type="transmembrane region" description="Helical" evidence="1">
    <location>
        <begin position="75"/>
        <end position="101"/>
    </location>
</feature>
<evidence type="ECO:0000313" key="3">
    <source>
        <dbReference type="Proteomes" id="UP000288096"/>
    </source>
</evidence>
<dbReference type="PANTHER" id="PTHR35335:SF1">
    <property type="entry name" value="UPF0716 PROTEIN FXSA"/>
    <property type="match status" value="1"/>
</dbReference>
<dbReference type="GO" id="GO:0016020">
    <property type="term" value="C:membrane"/>
    <property type="evidence" value="ECO:0007669"/>
    <property type="project" value="InterPro"/>
</dbReference>
<dbReference type="AlphaFoldDB" id="A0A401G3L9"/>
<dbReference type="NCBIfam" id="NF008528">
    <property type="entry name" value="PRK11463.1-2"/>
    <property type="match status" value="1"/>
</dbReference>
<dbReference type="PANTHER" id="PTHR35335">
    <property type="entry name" value="UPF0716 PROTEIN FXSA"/>
    <property type="match status" value="1"/>
</dbReference>
<organism evidence="2 3">
    <name type="scientific">Desulfonema ishimotonii</name>
    <dbReference type="NCBI Taxonomy" id="45657"/>
    <lineage>
        <taxon>Bacteria</taxon>
        <taxon>Pseudomonadati</taxon>
        <taxon>Thermodesulfobacteriota</taxon>
        <taxon>Desulfobacteria</taxon>
        <taxon>Desulfobacterales</taxon>
        <taxon>Desulfococcaceae</taxon>
        <taxon>Desulfonema</taxon>
    </lineage>
</organism>
<dbReference type="RefSeq" id="WP_124330851.1">
    <property type="nucleotide sequence ID" value="NZ_BEXT01000001.1"/>
</dbReference>